<feature type="domain" description="Acyl-CoA dehydrogenase/oxidase C-terminal" evidence="6">
    <location>
        <begin position="232"/>
        <end position="380"/>
    </location>
</feature>
<dbReference type="EMBL" id="AP024828">
    <property type="protein sequence ID" value="BCZ22100.1"/>
    <property type="molecule type" value="Genomic_DNA"/>
</dbReference>
<evidence type="ECO:0000259" key="8">
    <source>
        <dbReference type="Pfam" id="PF02771"/>
    </source>
</evidence>
<feature type="domain" description="Acyl-CoA oxidase/dehydrogenase middle" evidence="7">
    <location>
        <begin position="125"/>
        <end position="219"/>
    </location>
</feature>
<keyword evidence="4 5" id="KW-0274">FAD</keyword>
<dbReference type="InterPro" id="IPR013786">
    <property type="entry name" value="AcylCoA_DH/ox_N"/>
</dbReference>
<accession>A0ABM7SLP1</accession>
<dbReference type="InterPro" id="IPR046373">
    <property type="entry name" value="Acyl-CoA_Oxase/DH_mid-dom_sf"/>
</dbReference>
<dbReference type="Pfam" id="PF00441">
    <property type="entry name" value="Acyl-CoA_dh_1"/>
    <property type="match status" value="1"/>
</dbReference>
<dbReference type="InterPro" id="IPR036250">
    <property type="entry name" value="AcylCo_DH-like_C"/>
</dbReference>
<evidence type="ECO:0000256" key="3">
    <source>
        <dbReference type="ARBA" id="ARBA00022630"/>
    </source>
</evidence>
<dbReference type="InterPro" id="IPR006091">
    <property type="entry name" value="Acyl-CoA_Oxase/DH_mid-dom"/>
</dbReference>
<dbReference type="SUPFAM" id="SSF56645">
    <property type="entry name" value="Acyl-CoA dehydrogenase NM domain-like"/>
    <property type="match status" value="1"/>
</dbReference>
<dbReference type="InterPro" id="IPR037069">
    <property type="entry name" value="AcylCoA_DH/ox_N_sf"/>
</dbReference>
<name>A0ABM7SLP1_9MYCO</name>
<dbReference type="Gene3D" id="1.20.140.10">
    <property type="entry name" value="Butyryl-CoA Dehydrogenase, subunit A, domain 3"/>
    <property type="match status" value="1"/>
</dbReference>
<dbReference type="Gene3D" id="1.10.540.10">
    <property type="entry name" value="Acyl-CoA dehydrogenase/oxidase, N-terminal domain"/>
    <property type="match status" value="1"/>
</dbReference>
<evidence type="ECO:0000256" key="2">
    <source>
        <dbReference type="ARBA" id="ARBA00009347"/>
    </source>
</evidence>
<keyword evidence="10" id="KW-1185">Reference proteome</keyword>
<evidence type="ECO:0000259" key="7">
    <source>
        <dbReference type="Pfam" id="PF02770"/>
    </source>
</evidence>
<dbReference type="InterPro" id="IPR006089">
    <property type="entry name" value="Acyl-CoA_DH_CS"/>
</dbReference>
<dbReference type="Gene3D" id="2.40.110.10">
    <property type="entry name" value="Butyryl-CoA Dehydrogenase, subunit A, domain 2"/>
    <property type="match status" value="1"/>
</dbReference>
<organism evidence="9 10">
    <name type="scientific">Mycobacterium senriense</name>
    <dbReference type="NCBI Taxonomy" id="2775496"/>
    <lineage>
        <taxon>Bacteria</taxon>
        <taxon>Bacillati</taxon>
        <taxon>Actinomycetota</taxon>
        <taxon>Actinomycetes</taxon>
        <taxon>Mycobacteriales</taxon>
        <taxon>Mycobacteriaceae</taxon>
        <taxon>Mycobacterium</taxon>
        <taxon>Mycobacterium avium complex (MAC)</taxon>
    </lineage>
</organism>
<evidence type="ECO:0000313" key="10">
    <source>
        <dbReference type="Proteomes" id="UP000826012"/>
    </source>
</evidence>
<dbReference type="PANTHER" id="PTHR43884">
    <property type="entry name" value="ACYL-COA DEHYDROGENASE"/>
    <property type="match status" value="1"/>
</dbReference>
<dbReference type="InterPro" id="IPR009100">
    <property type="entry name" value="AcylCoA_DH/oxidase_NM_dom_sf"/>
</dbReference>
<dbReference type="PROSITE" id="PS00072">
    <property type="entry name" value="ACYL_COA_DH_1"/>
    <property type="match status" value="1"/>
</dbReference>
<reference evidence="9 10" key="1">
    <citation type="submission" date="2021-07" db="EMBL/GenBank/DDBJ databases">
        <title>Complete genome sequence of nontuberculous Mycobacterium sp. TY59.</title>
        <authorList>
            <person name="Fukushima K."/>
        </authorList>
    </citation>
    <scope>NUCLEOTIDE SEQUENCE [LARGE SCALE GENOMIC DNA]</scope>
    <source>
        <strain evidence="9 10">TY59</strain>
    </source>
</reference>
<sequence length="390" mass="43734">MRRTLYGPDHEAYRETVKEFLAREVVPCQHDWDRDHRIDRDVFAHAAKAGIYALEVDGRYGGAGEHDYRYRMVVCEEIARINALSFGLTISLQDDLVLHYLLDLTSEEQKQRWLPGFASGELIGALAMTEPGAGSDLRGIRTSARRDGEHWVLNGQKTFISSGIMADLIVVAACTDQEAGSRGFSLFVVERETPGFRHGRQLDKIGLPAQDTAELFFDDARVPVENLLGKEGSGLQYLMSHLPRERLGVTAQAIATTRAIFDLTVEYCRQRKAFGQPLTAKQHIRFELAEMSTELDIAEAYVDKSVEAFNAGELSPVDAAKGKWYVSELQHRLIDRCLQLHGGYGYMLEYPVARAYLDTRAQTIYGGTTEIMKELIGREIAGSDPTSKRR</sequence>
<dbReference type="PANTHER" id="PTHR43884:SF12">
    <property type="entry name" value="ISOVALERYL-COA DEHYDROGENASE, MITOCHONDRIAL-RELATED"/>
    <property type="match status" value="1"/>
</dbReference>
<proteinExistence type="inferred from homology"/>
<protein>
    <submittedName>
        <fullName evidence="9">Acyl-CoA dehydrogenase</fullName>
    </submittedName>
</protein>
<comment type="similarity">
    <text evidence="2 5">Belongs to the acyl-CoA dehydrogenase family.</text>
</comment>
<feature type="domain" description="Acyl-CoA dehydrogenase/oxidase N-terminal" evidence="8">
    <location>
        <begin position="8"/>
        <end position="121"/>
    </location>
</feature>
<dbReference type="Proteomes" id="UP000826012">
    <property type="component" value="Chromosome"/>
</dbReference>
<comment type="cofactor">
    <cofactor evidence="1 5">
        <name>FAD</name>
        <dbReference type="ChEBI" id="CHEBI:57692"/>
    </cofactor>
</comment>
<keyword evidence="5" id="KW-0560">Oxidoreductase</keyword>
<keyword evidence="3 5" id="KW-0285">Flavoprotein</keyword>
<evidence type="ECO:0000256" key="4">
    <source>
        <dbReference type="ARBA" id="ARBA00022827"/>
    </source>
</evidence>
<dbReference type="Pfam" id="PF02771">
    <property type="entry name" value="Acyl-CoA_dh_N"/>
    <property type="match status" value="1"/>
</dbReference>
<dbReference type="Pfam" id="PF02770">
    <property type="entry name" value="Acyl-CoA_dh_M"/>
    <property type="match status" value="1"/>
</dbReference>
<dbReference type="RefSeq" id="WP_221045456.1">
    <property type="nucleotide sequence ID" value="NZ_AP024828.1"/>
</dbReference>
<dbReference type="SUPFAM" id="SSF47203">
    <property type="entry name" value="Acyl-CoA dehydrogenase C-terminal domain-like"/>
    <property type="match status" value="1"/>
</dbReference>
<dbReference type="InterPro" id="IPR009075">
    <property type="entry name" value="AcylCo_DH/oxidase_C"/>
</dbReference>
<evidence type="ECO:0000259" key="6">
    <source>
        <dbReference type="Pfam" id="PF00441"/>
    </source>
</evidence>
<gene>
    <name evidence="9" type="ORF">MTY59_19550</name>
</gene>
<evidence type="ECO:0000313" key="9">
    <source>
        <dbReference type="EMBL" id="BCZ22100.1"/>
    </source>
</evidence>
<evidence type="ECO:0000256" key="1">
    <source>
        <dbReference type="ARBA" id="ARBA00001974"/>
    </source>
</evidence>
<dbReference type="PROSITE" id="PS00073">
    <property type="entry name" value="ACYL_COA_DH_2"/>
    <property type="match status" value="1"/>
</dbReference>
<evidence type="ECO:0000256" key="5">
    <source>
        <dbReference type="RuleBase" id="RU362125"/>
    </source>
</evidence>